<dbReference type="Proteomes" id="UP000479526">
    <property type="component" value="Unassembled WGS sequence"/>
</dbReference>
<name>A0A7C9NHX3_9ACTN</name>
<reference evidence="3 4" key="1">
    <citation type="submission" date="2020-01" db="EMBL/GenBank/DDBJ databases">
        <title>Herbidospora sp. NEAU-GS84 nov., a novel actinomycete isolated from soil.</title>
        <authorList>
            <person name="Han L."/>
        </authorList>
    </citation>
    <scope>NUCLEOTIDE SEQUENCE [LARGE SCALE GENOMIC DNA]</scope>
    <source>
        <strain evidence="3 4">NEAU-GS84</strain>
    </source>
</reference>
<feature type="transmembrane region" description="Helical" evidence="1">
    <location>
        <begin position="56"/>
        <end position="75"/>
    </location>
</feature>
<keyword evidence="1" id="KW-0812">Transmembrane</keyword>
<feature type="transmembrane region" description="Helical" evidence="1">
    <location>
        <begin position="87"/>
        <end position="109"/>
    </location>
</feature>
<sequence length="155" mass="15818">MSWRSLIYFALAFCVSMANMVAGGGALTGPLAYVDPDGECAYTPEETGAGPSVDQVVSVSAAPAIVVAGLLVLALATTHGRARLGRVTVRALAGVLLLTGGYGTVTFLFNLIAYSDCYYGLGGDVSELVYFVAPAVPPAVAATAMVLAAARDDRP</sequence>
<comment type="caution">
    <text evidence="3">The sequence shown here is derived from an EMBL/GenBank/DDBJ whole genome shotgun (WGS) entry which is preliminary data.</text>
</comment>
<dbReference type="EMBL" id="WXEW01000004">
    <property type="protein sequence ID" value="NAS23012.1"/>
    <property type="molecule type" value="Genomic_DNA"/>
</dbReference>
<keyword evidence="1" id="KW-1133">Transmembrane helix</keyword>
<dbReference type="AlphaFoldDB" id="A0A7C9NHX3"/>
<organism evidence="3 4">
    <name type="scientific">Herbidospora solisilvae</name>
    <dbReference type="NCBI Taxonomy" id="2696284"/>
    <lineage>
        <taxon>Bacteria</taxon>
        <taxon>Bacillati</taxon>
        <taxon>Actinomycetota</taxon>
        <taxon>Actinomycetes</taxon>
        <taxon>Streptosporangiales</taxon>
        <taxon>Streptosporangiaceae</taxon>
        <taxon>Herbidospora</taxon>
    </lineage>
</organism>
<keyword evidence="2" id="KW-0732">Signal</keyword>
<keyword evidence="1" id="KW-0472">Membrane</keyword>
<evidence type="ECO:0000256" key="1">
    <source>
        <dbReference type="SAM" id="Phobius"/>
    </source>
</evidence>
<protein>
    <submittedName>
        <fullName evidence="3">Uncharacterized protein</fullName>
    </submittedName>
</protein>
<feature type="transmembrane region" description="Helical" evidence="1">
    <location>
        <begin position="129"/>
        <end position="150"/>
    </location>
</feature>
<proteinExistence type="predicted"/>
<evidence type="ECO:0000313" key="4">
    <source>
        <dbReference type="Proteomes" id="UP000479526"/>
    </source>
</evidence>
<feature type="signal peptide" evidence="2">
    <location>
        <begin position="1"/>
        <end position="20"/>
    </location>
</feature>
<evidence type="ECO:0000313" key="3">
    <source>
        <dbReference type="EMBL" id="NAS23012.1"/>
    </source>
</evidence>
<evidence type="ECO:0000256" key="2">
    <source>
        <dbReference type="SAM" id="SignalP"/>
    </source>
</evidence>
<keyword evidence="4" id="KW-1185">Reference proteome</keyword>
<accession>A0A7C9NHX3</accession>
<gene>
    <name evidence="3" type="ORF">GT755_15085</name>
</gene>
<feature type="chain" id="PRO_5039458294" evidence="2">
    <location>
        <begin position="21"/>
        <end position="155"/>
    </location>
</feature>
<dbReference type="RefSeq" id="WP_161480339.1">
    <property type="nucleotide sequence ID" value="NZ_WXEW01000004.1"/>
</dbReference>